<name>A0A4Y2WJN9_ARAVE</name>
<gene>
    <name evidence="2" type="ORF">AVEN_96254_1</name>
</gene>
<evidence type="ECO:0000313" key="2">
    <source>
        <dbReference type="EMBL" id="GBO36898.1"/>
    </source>
</evidence>
<sequence length="140" mass="15384">MYHPSNGSPRTANTWGYFAVHEKHEANRAATASHGEPPRLPSREGKKRQKLKGRENSKGDKTLWYLGVVKPVTPKEDVPLRGNRSLEGGEGLITAGESSKSSDMLYSKASSSDKEEELISASASDSRDCKILFPVEEEQP</sequence>
<feature type="region of interest" description="Disordered" evidence="1">
    <location>
        <begin position="74"/>
        <end position="125"/>
    </location>
</feature>
<organism evidence="2 3">
    <name type="scientific">Araneus ventricosus</name>
    <name type="common">Orbweaver spider</name>
    <name type="synonym">Epeira ventricosa</name>
    <dbReference type="NCBI Taxonomy" id="182803"/>
    <lineage>
        <taxon>Eukaryota</taxon>
        <taxon>Metazoa</taxon>
        <taxon>Ecdysozoa</taxon>
        <taxon>Arthropoda</taxon>
        <taxon>Chelicerata</taxon>
        <taxon>Arachnida</taxon>
        <taxon>Araneae</taxon>
        <taxon>Araneomorphae</taxon>
        <taxon>Entelegynae</taxon>
        <taxon>Araneoidea</taxon>
        <taxon>Araneidae</taxon>
        <taxon>Araneus</taxon>
    </lineage>
</organism>
<keyword evidence="3" id="KW-1185">Reference proteome</keyword>
<feature type="compositionally biased region" description="Polar residues" evidence="1">
    <location>
        <begin position="96"/>
        <end position="110"/>
    </location>
</feature>
<reference evidence="2 3" key="1">
    <citation type="journal article" date="2019" name="Sci. Rep.">
        <title>Orb-weaving spider Araneus ventricosus genome elucidates the spidroin gene catalogue.</title>
        <authorList>
            <person name="Kono N."/>
            <person name="Nakamura H."/>
            <person name="Ohtoshi R."/>
            <person name="Moran D.A.P."/>
            <person name="Shinohara A."/>
            <person name="Yoshida Y."/>
            <person name="Fujiwara M."/>
            <person name="Mori M."/>
            <person name="Tomita M."/>
            <person name="Arakawa K."/>
        </authorList>
    </citation>
    <scope>NUCLEOTIDE SEQUENCE [LARGE SCALE GENOMIC DNA]</scope>
</reference>
<feature type="region of interest" description="Disordered" evidence="1">
    <location>
        <begin position="26"/>
        <end position="59"/>
    </location>
</feature>
<dbReference type="AlphaFoldDB" id="A0A4Y2WJN9"/>
<dbReference type="EMBL" id="BGPR01061171">
    <property type="protein sequence ID" value="GBO36898.1"/>
    <property type="molecule type" value="Genomic_DNA"/>
</dbReference>
<comment type="caution">
    <text evidence="2">The sequence shown here is derived from an EMBL/GenBank/DDBJ whole genome shotgun (WGS) entry which is preliminary data.</text>
</comment>
<accession>A0A4Y2WJN9</accession>
<dbReference type="Proteomes" id="UP000499080">
    <property type="component" value="Unassembled WGS sequence"/>
</dbReference>
<protein>
    <submittedName>
        <fullName evidence="2">Uncharacterized protein</fullName>
    </submittedName>
</protein>
<evidence type="ECO:0000313" key="3">
    <source>
        <dbReference type="Proteomes" id="UP000499080"/>
    </source>
</evidence>
<evidence type="ECO:0000256" key="1">
    <source>
        <dbReference type="SAM" id="MobiDB-lite"/>
    </source>
</evidence>
<proteinExistence type="predicted"/>